<sequence>MTKRYGLMGGTFNPVHLGHLMISEYIREEMHLDEIIFIPTGNPPHKETLDAKLRYEMVKLATDENPYFSTSDIETTREYTSYTIDTIEALEKQLDGKLYFIIGSDTLFQLKTWKKKEKLLKKVEFICAIRPDYVSEQILELELKYLQDKYGAVIHIVPTPMYEVSSTDLRGRIAEGKSVKYLIPKEVIAYIEEKGLYR</sequence>
<dbReference type="PANTHER" id="PTHR39321:SF3">
    <property type="entry name" value="PHOSPHOPANTETHEINE ADENYLYLTRANSFERASE"/>
    <property type="match status" value="1"/>
</dbReference>
<evidence type="ECO:0000313" key="13">
    <source>
        <dbReference type="Proteomes" id="UP001210339"/>
    </source>
</evidence>
<feature type="domain" description="Cytidyltransferase-like" evidence="11">
    <location>
        <begin position="7"/>
        <end position="172"/>
    </location>
</feature>
<comment type="catalytic activity">
    <reaction evidence="9 10">
        <text>nicotinate beta-D-ribonucleotide + ATP + H(+) = deamido-NAD(+) + diphosphate</text>
        <dbReference type="Rhea" id="RHEA:22860"/>
        <dbReference type="ChEBI" id="CHEBI:15378"/>
        <dbReference type="ChEBI" id="CHEBI:30616"/>
        <dbReference type="ChEBI" id="CHEBI:33019"/>
        <dbReference type="ChEBI" id="CHEBI:57502"/>
        <dbReference type="ChEBI" id="CHEBI:58437"/>
        <dbReference type="EC" id="2.7.7.18"/>
    </reaction>
</comment>
<evidence type="ECO:0000256" key="5">
    <source>
        <dbReference type="ARBA" id="ARBA00022695"/>
    </source>
</evidence>
<dbReference type="InterPro" id="IPR004821">
    <property type="entry name" value="Cyt_trans-like"/>
</dbReference>
<evidence type="ECO:0000256" key="9">
    <source>
        <dbReference type="ARBA" id="ARBA00048721"/>
    </source>
</evidence>
<dbReference type="SUPFAM" id="SSF52374">
    <property type="entry name" value="Nucleotidylyl transferase"/>
    <property type="match status" value="1"/>
</dbReference>
<comment type="function">
    <text evidence="1 10">Catalyzes the reversible adenylation of nicotinate mononucleotide (NaMN) to nicotinic acid adenine dinucleotide (NaAD).</text>
</comment>
<dbReference type="Proteomes" id="UP001210339">
    <property type="component" value="Chromosome"/>
</dbReference>
<evidence type="ECO:0000259" key="11">
    <source>
        <dbReference type="Pfam" id="PF01467"/>
    </source>
</evidence>
<accession>A0ABY7QR08</accession>
<organism evidence="12 13">
    <name type="scientific">Peptoniphilus equinus</name>
    <dbReference type="NCBI Taxonomy" id="3016343"/>
    <lineage>
        <taxon>Bacteria</taxon>
        <taxon>Bacillati</taxon>
        <taxon>Bacillota</taxon>
        <taxon>Tissierellia</taxon>
        <taxon>Tissierellales</taxon>
        <taxon>Peptoniphilaceae</taxon>
        <taxon>Peptoniphilus</taxon>
    </lineage>
</organism>
<dbReference type="EC" id="2.7.7.18" evidence="10"/>
<keyword evidence="6 10" id="KW-0547">Nucleotide-binding</keyword>
<proteinExistence type="inferred from homology"/>
<evidence type="ECO:0000256" key="8">
    <source>
        <dbReference type="ARBA" id="ARBA00023027"/>
    </source>
</evidence>
<keyword evidence="4 10" id="KW-0808">Transferase</keyword>
<dbReference type="Gene3D" id="3.40.50.620">
    <property type="entry name" value="HUPs"/>
    <property type="match status" value="1"/>
</dbReference>
<keyword evidence="7 10" id="KW-0067">ATP-binding</keyword>
<name>A0ABY7QR08_9FIRM</name>
<dbReference type="GO" id="GO:0004515">
    <property type="term" value="F:nicotinate-nucleotide adenylyltransferase activity"/>
    <property type="evidence" value="ECO:0007669"/>
    <property type="project" value="UniProtKB-EC"/>
</dbReference>
<keyword evidence="3 10" id="KW-0662">Pyridine nucleotide biosynthesis</keyword>
<dbReference type="NCBIfam" id="TIGR00125">
    <property type="entry name" value="cyt_tran_rel"/>
    <property type="match status" value="1"/>
</dbReference>
<dbReference type="EMBL" id="CP115667">
    <property type="protein sequence ID" value="WBW49212.1"/>
    <property type="molecule type" value="Genomic_DNA"/>
</dbReference>
<dbReference type="InterPro" id="IPR014729">
    <property type="entry name" value="Rossmann-like_a/b/a_fold"/>
</dbReference>
<dbReference type="Pfam" id="PF01467">
    <property type="entry name" value="CTP_transf_like"/>
    <property type="match status" value="1"/>
</dbReference>
<keyword evidence="8 10" id="KW-0520">NAD</keyword>
<evidence type="ECO:0000313" key="12">
    <source>
        <dbReference type="EMBL" id="WBW49212.1"/>
    </source>
</evidence>
<keyword evidence="5 10" id="KW-0548">Nucleotidyltransferase</keyword>
<dbReference type="HAMAP" id="MF_00244">
    <property type="entry name" value="NaMN_adenylyltr"/>
    <property type="match status" value="1"/>
</dbReference>
<evidence type="ECO:0000256" key="10">
    <source>
        <dbReference type="HAMAP-Rule" id="MF_00244"/>
    </source>
</evidence>
<evidence type="ECO:0000256" key="1">
    <source>
        <dbReference type="ARBA" id="ARBA00002324"/>
    </source>
</evidence>
<dbReference type="InterPro" id="IPR005248">
    <property type="entry name" value="NadD/NMNAT"/>
</dbReference>
<dbReference type="CDD" id="cd02165">
    <property type="entry name" value="NMNAT"/>
    <property type="match status" value="1"/>
</dbReference>
<comment type="similarity">
    <text evidence="10">Belongs to the NadD family.</text>
</comment>
<protein>
    <recommendedName>
        <fullName evidence="10">Probable nicotinate-nucleotide adenylyltransferase</fullName>
        <ecNumber evidence="10">2.7.7.18</ecNumber>
    </recommendedName>
    <alternativeName>
        <fullName evidence="10">Deamido-NAD(+) diphosphorylase</fullName>
    </alternativeName>
    <alternativeName>
        <fullName evidence="10">Deamido-NAD(+) pyrophosphorylase</fullName>
    </alternativeName>
    <alternativeName>
        <fullName evidence="10">Nicotinate mononucleotide adenylyltransferase</fullName>
        <shortName evidence="10">NaMN adenylyltransferase</shortName>
    </alternativeName>
</protein>
<evidence type="ECO:0000256" key="3">
    <source>
        <dbReference type="ARBA" id="ARBA00022642"/>
    </source>
</evidence>
<comment type="pathway">
    <text evidence="2 10">Cofactor biosynthesis; NAD(+) biosynthesis; deamido-NAD(+) from nicotinate D-ribonucleotide: step 1/1.</text>
</comment>
<gene>
    <name evidence="10 12" type="primary">nadD</name>
    <name evidence="12" type="ORF">O6R05_04165</name>
</gene>
<evidence type="ECO:0000256" key="2">
    <source>
        <dbReference type="ARBA" id="ARBA00005019"/>
    </source>
</evidence>
<keyword evidence="13" id="KW-1185">Reference proteome</keyword>
<evidence type="ECO:0000256" key="4">
    <source>
        <dbReference type="ARBA" id="ARBA00022679"/>
    </source>
</evidence>
<dbReference type="PANTHER" id="PTHR39321">
    <property type="entry name" value="NICOTINATE-NUCLEOTIDE ADENYLYLTRANSFERASE-RELATED"/>
    <property type="match status" value="1"/>
</dbReference>
<evidence type="ECO:0000256" key="6">
    <source>
        <dbReference type="ARBA" id="ARBA00022741"/>
    </source>
</evidence>
<dbReference type="RefSeq" id="WP_271190744.1">
    <property type="nucleotide sequence ID" value="NZ_CP115667.1"/>
</dbReference>
<dbReference type="NCBIfam" id="TIGR00482">
    <property type="entry name" value="nicotinate (nicotinamide) nucleotide adenylyltransferase"/>
    <property type="match status" value="1"/>
</dbReference>
<dbReference type="NCBIfam" id="NF000840">
    <property type="entry name" value="PRK00071.1-3"/>
    <property type="match status" value="1"/>
</dbReference>
<evidence type="ECO:0000256" key="7">
    <source>
        <dbReference type="ARBA" id="ARBA00022840"/>
    </source>
</evidence>
<reference evidence="12 13" key="1">
    <citation type="submission" date="2023-01" db="EMBL/GenBank/DDBJ databases">
        <authorList>
            <person name="Lee S.H."/>
            <person name="Jung H.S."/>
            <person name="Yun J.U."/>
        </authorList>
    </citation>
    <scope>NUCLEOTIDE SEQUENCE [LARGE SCALE GENOMIC DNA]</scope>
    <source>
        <strain evidence="12 13">CBA3646</strain>
    </source>
</reference>